<organism evidence="1 2">
    <name type="scientific">Protopolystoma xenopodis</name>
    <dbReference type="NCBI Taxonomy" id="117903"/>
    <lineage>
        <taxon>Eukaryota</taxon>
        <taxon>Metazoa</taxon>
        <taxon>Spiralia</taxon>
        <taxon>Lophotrochozoa</taxon>
        <taxon>Platyhelminthes</taxon>
        <taxon>Monogenea</taxon>
        <taxon>Polyopisthocotylea</taxon>
        <taxon>Polystomatidea</taxon>
        <taxon>Polystomatidae</taxon>
        <taxon>Protopolystoma</taxon>
    </lineage>
</organism>
<dbReference type="EMBL" id="CAAALY010247407">
    <property type="protein sequence ID" value="VEL34310.1"/>
    <property type="molecule type" value="Genomic_DNA"/>
</dbReference>
<dbReference type="SUPFAM" id="SSF50998">
    <property type="entry name" value="Quinoprotein alcohol dehydrogenase-like"/>
    <property type="match status" value="1"/>
</dbReference>
<comment type="caution">
    <text evidence="1">The sequence shown here is derived from an EMBL/GenBank/DDBJ whole genome shotgun (WGS) entry which is preliminary data.</text>
</comment>
<reference evidence="1" key="1">
    <citation type="submission" date="2018-11" db="EMBL/GenBank/DDBJ databases">
        <authorList>
            <consortium name="Pathogen Informatics"/>
        </authorList>
    </citation>
    <scope>NUCLEOTIDE SEQUENCE</scope>
</reference>
<protein>
    <submittedName>
        <fullName evidence="1">Uncharacterized protein</fullName>
    </submittedName>
</protein>
<keyword evidence="2" id="KW-1185">Reference proteome</keyword>
<gene>
    <name evidence="1" type="ORF">PXEA_LOCUS27750</name>
</gene>
<sequence>MLLYLWHFDHPPLSTSALSFISSSFLSPSYFPLKSGHHPLVRVWSLLDGSQLAEFPGHHFRVDCVRFSPLGDGTRFLVSLGSQEDQTLNVWDRISGHRLATAKLTHRVRRVFEIKLRQMYIFVLYLVHKIPHIFC</sequence>
<dbReference type="Gene3D" id="2.130.10.10">
    <property type="entry name" value="YVTN repeat-like/Quinoprotein amine dehydrogenase"/>
    <property type="match status" value="1"/>
</dbReference>
<dbReference type="Proteomes" id="UP000784294">
    <property type="component" value="Unassembled WGS sequence"/>
</dbReference>
<evidence type="ECO:0000313" key="1">
    <source>
        <dbReference type="EMBL" id="VEL34310.1"/>
    </source>
</evidence>
<dbReference type="InterPro" id="IPR015943">
    <property type="entry name" value="WD40/YVTN_repeat-like_dom_sf"/>
</dbReference>
<dbReference type="InterPro" id="IPR011047">
    <property type="entry name" value="Quinoprotein_ADH-like_sf"/>
</dbReference>
<dbReference type="InterPro" id="IPR052779">
    <property type="entry name" value="WDR62"/>
</dbReference>
<proteinExistence type="predicted"/>
<name>A0A3S5CN19_9PLAT</name>
<evidence type="ECO:0000313" key="2">
    <source>
        <dbReference type="Proteomes" id="UP000784294"/>
    </source>
</evidence>
<dbReference type="AlphaFoldDB" id="A0A3S5CN19"/>
<dbReference type="PANTHER" id="PTHR45589">
    <property type="entry name" value="WD REPEAT DOMAIN 62, ISOFORM G"/>
    <property type="match status" value="1"/>
</dbReference>
<accession>A0A3S5CN19</accession>
<dbReference type="PANTHER" id="PTHR45589:SF1">
    <property type="entry name" value="WD REPEAT DOMAIN 62, ISOFORM G"/>
    <property type="match status" value="1"/>
</dbReference>
<dbReference type="OrthoDB" id="6154712at2759"/>